<evidence type="ECO:0000313" key="1">
    <source>
        <dbReference type="EMBL" id="ORZ40430.1"/>
    </source>
</evidence>
<comment type="caution">
    <text evidence="1">The sequence shown here is derived from an EMBL/GenBank/DDBJ whole genome shotgun (WGS) entry which is preliminary data.</text>
</comment>
<evidence type="ECO:0000313" key="2">
    <source>
        <dbReference type="Proteomes" id="UP000193411"/>
    </source>
</evidence>
<proteinExistence type="predicted"/>
<accession>A0A1Y2I0P8</accession>
<gene>
    <name evidence="1" type="ORF">BCR44DRAFT_1174403</name>
</gene>
<protein>
    <submittedName>
        <fullName evidence="1">Uncharacterized protein</fullName>
    </submittedName>
</protein>
<dbReference type="AlphaFoldDB" id="A0A1Y2I0P8"/>
<dbReference type="Proteomes" id="UP000193411">
    <property type="component" value="Unassembled WGS sequence"/>
</dbReference>
<organism evidence="1 2">
    <name type="scientific">Catenaria anguillulae PL171</name>
    <dbReference type="NCBI Taxonomy" id="765915"/>
    <lineage>
        <taxon>Eukaryota</taxon>
        <taxon>Fungi</taxon>
        <taxon>Fungi incertae sedis</taxon>
        <taxon>Blastocladiomycota</taxon>
        <taxon>Blastocladiomycetes</taxon>
        <taxon>Blastocladiales</taxon>
        <taxon>Catenariaceae</taxon>
        <taxon>Catenaria</taxon>
    </lineage>
</organism>
<sequence>MANLAVRDPIKVELDTKANTPDGLIPDISLTVRSECVRAVCNRTTSTRLIEDFDNLAERIADQWETMLELSSHPPDQACFWWHVEISRQQE</sequence>
<name>A0A1Y2I0P8_9FUNG</name>
<dbReference type="EMBL" id="MCFL01000003">
    <property type="protein sequence ID" value="ORZ40430.1"/>
    <property type="molecule type" value="Genomic_DNA"/>
</dbReference>
<reference evidence="1 2" key="1">
    <citation type="submission" date="2016-07" db="EMBL/GenBank/DDBJ databases">
        <title>Pervasive Adenine N6-methylation of Active Genes in Fungi.</title>
        <authorList>
            <consortium name="DOE Joint Genome Institute"/>
            <person name="Mondo S.J."/>
            <person name="Dannebaum R.O."/>
            <person name="Kuo R.C."/>
            <person name="Labutti K."/>
            <person name="Haridas S."/>
            <person name="Kuo A."/>
            <person name="Salamov A."/>
            <person name="Ahrendt S.R."/>
            <person name="Lipzen A."/>
            <person name="Sullivan W."/>
            <person name="Andreopoulos W.B."/>
            <person name="Clum A."/>
            <person name="Lindquist E."/>
            <person name="Daum C."/>
            <person name="Ramamoorthy G.K."/>
            <person name="Gryganskyi A."/>
            <person name="Culley D."/>
            <person name="Magnuson J.K."/>
            <person name="James T.Y."/>
            <person name="O'Malley M.A."/>
            <person name="Stajich J.E."/>
            <person name="Spatafora J.W."/>
            <person name="Visel A."/>
            <person name="Grigoriev I.V."/>
        </authorList>
    </citation>
    <scope>NUCLEOTIDE SEQUENCE [LARGE SCALE GENOMIC DNA]</scope>
    <source>
        <strain evidence="1 2">PL171</strain>
    </source>
</reference>
<keyword evidence="2" id="KW-1185">Reference proteome</keyword>